<feature type="transmembrane region" description="Helical" evidence="7">
    <location>
        <begin position="20"/>
        <end position="39"/>
    </location>
</feature>
<dbReference type="PANTHER" id="PTHR47737">
    <property type="entry name" value="GLYCINE BETAINE/PROLINE BETAINE TRANSPORT SYSTEM PERMEASE PROTEIN PROW"/>
    <property type="match status" value="1"/>
</dbReference>
<keyword evidence="4 7" id="KW-0812">Transmembrane</keyword>
<name>A0A521BHI4_9BACT</name>
<dbReference type="PANTHER" id="PTHR47737:SF1">
    <property type="entry name" value="GLYCINE BETAINE_PROLINE BETAINE TRANSPORT SYSTEM PERMEASE PROTEIN PROW"/>
    <property type="match status" value="1"/>
</dbReference>
<accession>A0A521BHI4</accession>
<dbReference type="EMBL" id="FXTP01000002">
    <property type="protein sequence ID" value="SMO46170.1"/>
    <property type="molecule type" value="Genomic_DNA"/>
</dbReference>
<evidence type="ECO:0000313" key="9">
    <source>
        <dbReference type="EMBL" id="SMO46170.1"/>
    </source>
</evidence>
<reference evidence="9 10" key="1">
    <citation type="submission" date="2017-05" db="EMBL/GenBank/DDBJ databases">
        <authorList>
            <person name="Varghese N."/>
            <person name="Submissions S."/>
        </authorList>
    </citation>
    <scope>NUCLEOTIDE SEQUENCE [LARGE SCALE GENOMIC DNA]</scope>
    <source>
        <strain evidence="9 10">DSM 21985</strain>
    </source>
</reference>
<proteinExistence type="inferred from homology"/>
<dbReference type="AlphaFoldDB" id="A0A521BHI4"/>
<dbReference type="GO" id="GO:0005275">
    <property type="term" value="F:amine transmembrane transporter activity"/>
    <property type="evidence" value="ECO:0007669"/>
    <property type="project" value="TreeGrafter"/>
</dbReference>
<dbReference type="GO" id="GO:0015226">
    <property type="term" value="F:carnitine transmembrane transporter activity"/>
    <property type="evidence" value="ECO:0007669"/>
    <property type="project" value="TreeGrafter"/>
</dbReference>
<keyword evidence="2 7" id="KW-0813">Transport</keyword>
<dbReference type="GO" id="GO:0043190">
    <property type="term" value="C:ATP-binding cassette (ABC) transporter complex"/>
    <property type="evidence" value="ECO:0007669"/>
    <property type="project" value="TreeGrafter"/>
</dbReference>
<dbReference type="OrthoDB" id="9801163at2"/>
<evidence type="ECO:0000259" key="8">
    <source>
        <dbReference type="PROSITE" id="PS50928"/>
    </source>
</evidence>
<evidence type="ECO:0000256" key="2">
    <source>
        <dbReference type="ARBA" id="ARBA00022448"/>
    </source>
</evidence>
<dbReference type="GO" id="GO:0031460">
    <property type="term" value="P:glycine betaine transport"/>
    <property type="evidence" value="ECO:0007669"/>
    <property type="project" value="TreeGrafter"/>
</dbReference>
<evidence type="ECO:0000256" key="5">
    <source>
        <dbReference type="ARBA" id="ARBA00022989"/>
    </source>
</evidence>
<dbReference type="Gene3D" id="1.10.3720.10">
    <property type="entry name" value="MetI-like"/>
    <property type="match status" value="1"/>
</dbReference>
<dbReference type="FunFam" id="1.10.3720.10:FF:000001">
    <property type="entry name" value="Glycine betaine ABC transporter, permease"/>
    <property type="match status" value="1"/>
</dbReference>
<dbReference type="SUPFAM" id="SSF161098">
    <property type="entry name" value="MetI-like"/>
    <property type="match status" value="1"/>
</dbReference>
<feature type="domain" description="ABC transmembrane type-1" evidence="8">
    <location>
        <begin position="87"/>
        <end position="266"/>
    </location>
</feature>
<organism evidence="9 10">
    <name type="scientific">Gracilimonas mengyeensis</name>
    <dbReference type="NCBI Taxonomy" id="1302730"/>
    <lineage>
        <taxon>Bacteria</taxon>
        <taxon>Pseudomonadati</taxon>
        <taxon>Balneolota</taxon>
        <taxon>Balneolia</taxon>
        <taxon>Balneolales</taxon>
        <taxon>Balneolaceae</taxon>
        <taxon>Gracilimonas</taxon>
    </lineage>
</organism>
<keyword evidence="3" id="KW-1003">Cell membrane</keyword>
<dbReference type="InterPro" id="IPR000515">
    <property type="entry name" value="MetI-like"/>
</dbReference>
<dbReference type="RefSeq" id="WP_142453280.1">
    <property type="nucleotide sequence ID" value="NZ_FXTP01000002.1"/>
</dbReference>
<dbReference type="CDD" id="cd06261">
    <property type="entry name" value="TM_PBP2"/>
    <property type="match status" value="1"/>
</dbReference>
<comment type="subcellular location">
    <subcellularLocation>
        <location evidence="1 7">Cell membrane</location>
        <topology evidence="1 7">Multi-pass membrane protein</topology>
    </subcellularLocation>
</comment>
<evidence type="ECO:0000256" key="6">
    <source>
        <dbReference type="ARBA" id="ARBA00023136"/>
    </source>
</evidence>
<protein>
    <submittedName>
        <fullName evidence="9">Glycine betaine/proline transport system permease protein</fullName>
    </submittedName>
</protein>
<feature type="transmembrane region" description="Helical" evidence="7">
    <location>
        <begin position="213"/>
        <end position="233"/>
    </location>
</feature>
<feature type="transmembrane region" description="Helical" evidence="7">
    <location>
        <begin position="245"/>
        <end position="262"/>
    </location>
</feature>
<evidence type="ECO:0000313" key="10">
    <source>
        <dbReference type="Proteomes" id="UP000317557"/>
    </source>
</evidence>
<dbReference type="GO" id="GO:0015871">
    <property type="term" value="P:choline transport"/>
    <property type="evidence" value="ECO:0007669"/>
    <property type="project" value="TreeGrafter"/>
</dbReference>
<dbReference type="Pfam" id="PF00528">
    <property type="entry name" value="BPD_transp_1"/>
    <property type="match status" value="1"/>
</dbReference>
<evidence type="ECO:0000256" key="3">
    <source>
        <dbReference type="ARBA" id="ARBA00022475"/>
    </source>
</evidence>
<dbReference type="PROSITE" id="PS50928">
    <property type="entry name" value="ABC_TM1"/>
    <property type="match status" value="1"/>
</dbReference>
<feature type="transmembrane region" description="Helical" evidence="7">
    <location>
        <begin position="134"/>
        <end position="160"/>
    </location>
</feature>
<sequence length="273" mass="29190">MLDIPVGSFFEFLINWLTDNLGGFFDLITVTVKTFLVGVENLLLFPHPIVMIILLAALAWYVSGKGVGIFTVAGLILIEGMDMWDGTMETLALIITAVFIALVLGVPLGIWASKSKTVERIVRPILDFMQTMPAFVYLIPAVLFFGLGEVPGIIATLIFAMPPAVRLTNLGIRQVPEEIREAALAFGSDNKQMLLKVELPVAMPTILAGVNQTIMLALSMVVIAALIGAGGLGQPVVEGLQRLDIGLGFEGGLAIVILAVFLDRVTQSLGDSA</sequence>
<keyword evidence="5 7" id="KW-1133">Transmembrane helix</keyword>
<comment type="similarity">
    <text evidence="7">Belongs to the binding-protein-dependent transport system permease family.</text>
</comment>
<dbReference type="InterPro" id="IPR035906">
    <property type="entry name" value="MetI-like_sf"/>
</dbReference>
<dbReference type="Proteomes" id="UP000317557">
    <property type="component" value="Unassembled WGS sequence"/>
</dbReference>
<evidence type="ECO:0000256" key="4">
    <source>
        <dbReference type="ARBA" id="ARBA00022692"/>
    </source>
</evidence>
<gene>
    <name evidence="9" type="ORF">SAMN06265219_102278</name>
</gene>
<feature type="transmembrane region" description="Helical" evidence="7">
    <location>
        <begin position="51"/>
        <end position="78"/>
    </location>
</feature>
<keyword evidence="10" id="KW-1185">Reference proteome</keyword>
<evidence type="ECO:0000256" key="7">
    <source>
        <dbReference type="RuleBase" id="RU363032"/>
    </source>
</evidence>
<feature type="transmembrane region" description="Helical" evidence="7">
    <location>
        <begin position="90"/>
        <end position="113"/>
    </location>
</feature>
<evidence type="ECO:0000256" key="1">
    <source>
        <dbReference type="ARBA" id="ARBA00004651"/>
    </source>
</evidence>
<keyword evidence="6 7" id="KW-0472">Membrane</keyword>